<dbReference type="Proteomes" id="UP001367030">
    <property type="component" value="Unassembled WGS sequence"/>
</dbReference>
<dbReference type="Gene3D" id="3.40.50.11770">
    <property type="match status" value="1"/>
</dbReference>
<comment type="caution">
    <text evidence="3">The sequence shown here is derived from an EMBL/GenBank/DDBJ whole genome shotgun (WGS) entry which is preliminary data.</text>
</comment>
<accession>A0ABU8X1H6</accession>
<dbReference type="PIRSF" id="PIRSF016766">
    <property type="entry name" value="UCP016766_ATPgrasp"/>
    <property type="match status" value="1"/>
</dbReference>
<evidence type="ECO:0000313" key="4">
    <source>
        <dbReference type="Proteomes" id="UP001367030"/>
    </source>
</evidence>
<evidence type="ECO:0000259" key="2">
    <source>
        <dbReference type="PROSITE" id="PS50975"/>
    </source>
</evidence>
<dbReference type="PROSITE" id="PS50975">
    <property type="entry name" value="ATP_GRASP"/>
    <property type="match status" value="1"/>
</dbReference>
<dbReference type="EMBL" id="JBBKZS010000001">
    <property type="protein sequence ID" value="MEJ8853637.1"/>
    <property type="molecule type" value="Genomic_DNA"/>
</dbReference>
<name>A0ABU8X1H6_9BURK</name>
<dbReference type="Pfam" id="PF02655">
    <property type="entry name" value="ATP-grasp_3"/>
    <property type="match status" value="1"/>
</dbReference>
<dbReference type="InterPro" id="IPR003806">
    <property type="entry name" value="ATP-grasp_PylC-type"/>
</dbReference>
<keyword evidence="4" id="KW-1185">Reference proteome</keyword>
<dbReference type="Gene3D" id="3.30.470.20">
    <property type="entry name" value="ATP-grasp fold, B domain"/>
    <property type="match status" value="1"/>
</dbReference>
<gene>
    <name evidence="3" type="ORF">WKW79_03610</name>
</gene>
<proteinExistence type="predicted"/>
<evidence type="ECO:0000256" key="1">
    <source>
        <dbReference type="PROSITE-ProRule" id="PRU00409"/>
    </source>
</evidence>
<dbReference type="RefSeq" id="WP_340333717.1">
    <property type="nucleotide sequence ID" value="NZ_JBBKZS010000001.1"/>
</dbReference>
<reference evidence="3 4" key="1">
    <citation type="submission" date="2024-03" db="EMBL/GenBank/DDBJ databases">
        <title>Novel species of the genus Variovorax.</title>
        <authorList>
            <person name="Liu Q."/>
            <person name="Xin Y.-H."/>
        </authorList>
    </citation>
    <scope>NUCLEOTIDE SEQUENCE [LARGE SCALE GENOMIC DNA]</scope>
    <source>
        <strain evidence="3 4">KACC 18901</strain>
    </source>
</reference>
<feature type="domain" description="ATP-grasp" evidence="2">
    <location>
        <begin position="256"/>
        <end position="316"/>
    </location>
</feature>
<dbReference type="SUPFAM" id="SSF56059">
    <property type="entry name" value="Glutathione synthetase ATP-binding domain-like"/>
    <property type="match status" value="1"/>
</dbReference>
<evidence type="ECO:0000313" key="3">
    <source>
        <dbReference type="EMBL" id="MEJ8853637.1"/>
    </source>
</evidence>
<keyword evidence="1" id="KW-0547">Nucleotide-binding</keyword>
<dbReference type="InterPro" id="IPR024710">
    <property type="entry name" value="MfnD"/>
</dbReference>
<dbReference type="Pfam" id="PF18301">
    <property type="entry name" value="preATP-grasp_3"/>
    <property type="match status" value="1"/>
</dbReference>
<sequence length="330" mass="34856">MKRIFVYEHLSAGGEMAGESSADGGIEADALLAMGQQMRDAIVLDLLGLKNYDVTVATCKRASQVPRPAHAVVAREGESAFEFVARQSQAHDMAWVVAPETDGLLSRFGQCVARDRWLGCDGPSIALTTSKRRTLSRLALAGIATPRDFEGATETCCWVAKPDDGAGATATRLHRTLASAVIASRCAPANAAWEVEPWVEGTALSLSMLCSQADAELLSVNRQQVAIDAHGVVSFHGVEVNVMARADPRFATMGALAERIGRAIPGLRGFVGVDVVWHAQRGPVVIEINPRVTCAYAGLSAALGRNLAREVIAAHGPADACAEAPRVAHA</sequence>
<dbReference type="InterPro" id="IPR011761">
    <property type="entry name" value="ATP-grasp"/>
</dbReference>
<keyword evidence="1" id="KW-0067">ATP-binding</keyword>
<dbReference type="InterPro" id="IPR040803">
    <property type="entry name" value="MfnD_preATP-grasp"/>
</dbReference>
<organism evidence="3 4">
    <name type="scientific">Variovorax robiniae</name>
    <dbReference type="NCBI Taxonomy" id="1836199"/>
    <lineage>
        <taxon>Bacteria</taxon>
        <taxon>Pseudomonadati</taxon>
        <taxon>Pseudomonadota</taxon>
        <taxon>Betaproteobacteria</taxon>
        <taxon>Burkholderiales</taxon>
        <taxon>Comamonadaceae</taxon>
        <taxon>Variovorax</taxon>
    </lineage>
</organism>
<protein>
    <submittedName>
        <fullName evidence="3">ATP-grasp domain-containing protein</fullName>
    </submittedName>
</protein>